<comment type="subunit">
    <text evidence="4">Monomer.</text>
</comment>
<proteinExistence type="inferred from homology"/>
<evidence type="ECO:0000256" key="6">
    <source>
        <dbReference type="ARBA" id="ARBA00022525"/>
    </source>
</evidence>
<comment type="catalytic activity">
    <reaction evidence="12">
        <text>pyranose + acceptor = pyranos-3-ulose + reduced acceptor.</text>
        <dbReference type="EC" id="1.1.99.29"/>
    </reaction>
</comment>
<dbReference type="InterPro" id="IPR012132">
    <property type="entry name" value="GMC_OxRdtase"/>
</dbReference>
<dbReference type="Gene3D" id="3.30.560.10">
    <property type="entry name" value="Glucose Oxidase, domain 3"/>
    <property type="match status" value="1"/>
</dbReference>
<feature type="domain" description="Glucose-methanol-choline oxidoreductase N-terminal" evidence="15">
    <location>
        <begin position="258"/>
        <end position="476"/>
    </location>
</feature>
<keyword evidence="18" id="KW-1185">Reference proteome</keyword>
<evidence type="ECO:0000259" key="15">
    <source>
        <dbReference type="Pfam" id="PF00732"/>
    </source>
</evidence>
<keyword evidence="6" id="KW-0964">Secreted</keyword>
<evidence type="ECO:0000256" key="1">
    <source>
        <dbReference type="ARBA" id="ARBA00001974"/>
    </source>
</evidence>
<dbReference type="InterPro" id="IPR000172">
    <property type="entry name" value="GMC_OxRdtase_N"/>
</dbReference>
<comment type="similarity">
    <text evidence="3">Belongs to the GMC oxidoreductase family.</text>
</comment>
<keyword evidence="8" id="KW-0274">FAD</keyword>
<comment type="subcellular location">
    <subcellularLocation>
        <location evidence="2">Secreted</location>
    </subcellularLocation>
</comment>
<dbReference type="SUPFAM" id="SSF54373">
    <property type="entry name" value="FAD-linked reductases, C-terminal domain"/>
    <property type="match status" value="1"/>
</dbReference>
<evidence type="ECO:0000256" key="7">
    <source>
        <dbReference type="ARBA" id="ARBA00022630"/>
    </source>
</evidence>
<sequence length="733" mass="80540">MAHALGLPAFQERPIIQTRLTEFRKMLGFMAGDTLEVIQTGDFVRHAIWGHLGSKHFLTGVQAASRYDRRVYRTLIPTYNINTWKKNNYPFALETTMAPHVQRSMGSFTRTATLCRAEFGITVAYKKEQVPLATTYSKLLKSMIMQLRDVLPLALLCSHFVSAAKFFQNWEDAPQDTNYDFIIVGGGIGGGVVAARLAENPRWKVLLIEAGPSNEDVFATHVPGLTGQLVGTFVDYNYTTVSSPSGMSERYPRGPLDGMVYTRGSRDDWDSWAKIVEDDGLKWDNIMPFMLKAERLVEDSENQSERGHLDPSLHGTHGKLFVTSGFVVHPFNEMLIQATKEMPDEFPFLLDMNDGRPIGVSWNQLTIDHKGERSSSATAYVETSSDNLHVLLNSYVTRVLPVGKGTDFRGVEFAANAQSKRSRLVAKKEVIVAGGVIGTPQILMNSGIGDRAELEAVGVKTLVDNPSVGKNFTDQVYTLSMFNTTLQDTDFEMNAALAEWNASRTGLLALPVHLRNHIAWIRLPEDAPPFQADGFNDPSPGQNAPHIELYASQISTTTPVTNGQVPTPPSFGDLLTLQLQIVNLHPASRGSITLASSDPFAHPLINPKLLSNPVDIAIMREAHRSTRKLLSAPVFKDSVFESLYPASNVTSDDELDAFITSAAGSYLHGGGSAKMSPHNASWGVVDPDYRVKGTMGLRIVDASILPNLPSGHTQAPVYAHAERASNLISSSWF</sequence>
<accession>A0AAD5YNT7</accession>
<dbReference type="AlphaFoldDB" id="A0AAD5YNT7"/>
<evidence type="ECO:0000259" key="16">
    <source>
        <dbReference type="Pfam" id="PF05199"/>
    </source>
</evidence>
<dbReference type="InterPro" id="IPR007867">
    <property type="entry name" value="GMC_OxRtase_C"/>
</dbReference>
<comment type="function">
    <text evidence="9">Catalyzes the single-oxidation or sequential double oxidation reaction of carbohydrates primarily at carbon-2 and/or carbon-3 with the concomitant reduction of the flavin. The enzyme exhibits a broad sugar substrate specificity, oxidizing different aldopyranoses to the corresponding C-1, C-2, C-3 or C-1,2, C-2,3 and C-3,4 (di)dehydro sugars with substrate-specific regioselectivity. Accepts only a narrow range of electron acceptors such as substituted benzoquinones and complexed metal ions and reacts extremely slowly with O(2) as acceptor. May play a role in the natural recycling of plant matter by oxidizing all major monosaccharides in lignocellulose and by reducing quinone compounds or reactive radical species generated during lignin depolymerization.</text>
</comment>
<dbReference type="PANTHER" id="PTHR11552">
    <property type="entry name" value="GLUCOSE-METHANOL-CHOLINE GMC OXIDOREDUCTASE"/>
    <property type="match status" value="1"/>
</dbReference>
<dbReference type="InterPro" id="IPR036188">
    <property type="entry name" value="FAD/NAD-bd_sf"/>
</dbReference>
<organism evidence="17 18">
    <name type="scientific">Leucocoprinus birnbaumii</name>
    <dbReference type="NCBI Taxonomy" id="56174"/>
    <lineage>
        <taxon>Eukaryota</taxon>
        <taxon>Fungi</taxon>
        <taxon>Dikarya</taxon>
        <taxon>Basidiomycota</taxon>
        <taxon>Agaricomycotina</taxon>
        <taxon>Agaricomycetes</taxon>
        <taxon>Agaricomycetidae</taxon>
        <taxon>Agaricales</taxon>
        <taxon>Agaricineae</taxon>
        <taxon>Agaricaceae</taxon>
        <taxon>Leucocoprinus</taxon>
    </lineage>
</organism>
<feature type="domain" description="Glucose-methanol-choline oxidoreductase C-terminal" evidence="16">
    <location>
        <begin position="586"/>
        <end position="721"/>
    </location>
</feature>
<evidence type="ECO:0000256" key="14">
    <source>
        <dbReference type="ARBA" id="ARBA00034059"/>
    </source>
</evidence>
<comment type="cofactor">
    <cofactor evidence="1">
        <name>FAD</name>
        <dbReference type="ChEBI" id="CHEBI:57692"/>
    </cofactor>
</comment>
<evidence type="ECO:0000256" key="3">
    <source>
        <dbReference type="ARBA" id="ARBA00010790"/>
    </source>
</evidence>
<dbReference type="PANTHER" id="PTHR11552:SF147">
    <property type="entry name" value="CHOLINE DEHYDROGENASE, MITOCHONDRIAL"/>
    <property type="match status" value="1"/>
</dbReference>
<evidence type="ECO:0000313" key="17">
    <source>
        <dbReference type="EMBL" id="KAJ3558042.1"/>
    </source>
</evidence>
<protein>
    <recommendedName>
        <fullName evidence="5">pyranose dehydrogenase (acceptor)</fullName>
        <ecNumber evidence="5">1.1.99.29</ecNumber>
    </recommendedName>
</protein>
<evidence type="ECO:0000256" key="5">
    <source>
        <dbReference type="ARBA" id="ARBA00013177"/>
    </source>
</evidence>
<dbReference type="Gene3D" id="3.50.50.60">
    <property type="entry name" value="FAD/NAD(P)-binding domain"/>
    <property type="match status" value="1"/>
</dbReference>
<dbReference type="SUPFAM" id="SSF51905">
    <property type="entry name" value="FAD/NAD(P)-binding domain"/>
    <property type="match status" value="1"/>
</dbReference>
<evidence type="ECO:0000256" key="4">
    <source>
        <dbReference type="ARBA" id="ARBA00011245"/>
    </source>
</evidence>
<evidence type="ECO:0000256" key="10">
    <source>
        <dbReference type="ARBA" id="ARBA00033986"/>
    </source>
</evidence>
<comment type="caution">
    <text evidence="17">The sequence shown here is derived from an EMBL/GenBank/DDBJ whole genome shotgun (WGS) entry which is preliminary data.</text>
</comment>
<evidence type="ECO:0000256" key="13">
    <source>
        <dbReference type="ARBA" id="ARBA00034050"/>
    </source>
</evidence>
<name>A0AAD5YNT7_9AGAR</name>
<evidence type="ECO:0000256" key="8">
    <source>
        <dbReference type="ARBA" id="ARBA00022827"/>
    </source>
</evidence>
<evidence type="ECO:0000256" key="11">
    <source>
        <dbReference type="ARBA" id="ARBA00034010"/>
    </source>
</evidence>
<dbReference type="GO" id="GO:0050660">
    <property type="term" value="F:flavin adenine dinucleotide binding"/>
    <property type="evidence" value="ECO:0007669"/>
    <property type="project" value="InterPro"/>
</dbReference>
<gene>
    <name evidence="17" type="ORF">NP233_g11591</name>
</gene>
<dbReference type="EC" id="1.1.99.29" evidence="5"/>
<dbReference type="Proteomes" id="UP001213000">
    <property type="component" value="Unassembled WGS sequence"/>
</dbReference>
<dbReference type="GO" id="GO:0005576">
    <property type="term" value="C:extracellular region"/>
    <property type="evidence" value="ECO:0007669"/>
    <property type="project" value="UniProtKB-SubCell"/>
</dbReference>
<evidence type="ECO:0000256" key="12">
    <source>
        <dbReference type="ARBA" id="ARBA00034029"/>
    </source>
</evidence>
<evidence type="ECO:0000256" key="9">
    <source>
        <dbReference type="ARBA" id="ARBA00024699"/>
    </source>
</evidence>
<comment type="catalytic activity">
    <reaction evidence="14">
        <text>a pyranoside + acceptor = a pyranosid-3,4-diulose + reduced acceptor.</text>
        <dbReference type="EC" id="1.1.99.29"/>
    </reaction>
</comment>
<dbReference type="EMBL" id="JANIEX010001427">
    <property type="protein sequence ID" value="KAJ3558042.1"/>
    <property type="molecule type" value="Genomic_DNA"/>
</dbReference>
<dbReference type="Pfam" id="PF05199">
    <property type="entry name" value="GMC_oxred_C"/>
    <property type="match status" value="1"/>
</dbReference>
<dbReference type="Pfam" id="PF00732">
    <property type="entry name" value="GMC_oxred_N"/>
    <property type="match status" value="1"/>
</dbReference>
<keyword evidence="7" id="KW-0285">Flavoprotein</keyword>
<dbReference type="GO" id="GO:0033718">
    <property type="term" value="F:pyranose dehydrogenase (acceptor) activity"/>
    <property type="evidence" value="ECO:0007669"/>
    <property type="project" value="UniProtKB-EC"/>
</dbReference>
<evidence type="ECO:0000313" key="18">
    <source>
        <dbReference type="Proteomes" id="UP001213000"/>
    </source>
</evidence>
<reference evidence="17" key="1">
    <citation type="submission" date="2022-07" db="EMBL/GenBank/DDBJ databases">
        <title>Genome Sequence of Leucocoprinus birnbaumii.</title>
        <authorList>
            <person name="Buettner E."/>
        </authorList>
    </citation>
    <scope>NUCLEOTIDE SEQUENCE</scope>
    <source>
        <strain evidence="17">VT141</strain>
    </source>
</reference>
<comment type="catalytic activity">
    <reaction evidence="10">
        <text>pyranose + acceptor = pyranos-2-ulose + reduced acceptor.</text>
        <dbReference type="EC" id="1.1.99.29"/>
    </reaction>
</comment>
<evidence type="ECO:0000256" key="2">
    <source>
        <dbReference type="ARBA" id="ARBA00004613"/>
    </source>
</evidence>
<comment type="catalytic activity">
    <reaction evidence="11">
        <text>pyranose + acceptor = pyranos-2,3-diulose + reduced acceptor.</text>
        <dbReference type="EC" id="1.1.99.29"/>
    </reaction>
</comment>
<comment type="catalytic activity">
    <reaction evidence="13">
        <text>a pyranoside + acceptor = a pyranosid-3-ulose + reduced acceptor.</text>
        <dbReference type="EC" id="1.1.99.29"/>
    </reaction>
</comment>